<dbReference type="Gene3D" id="3.50.50.60">
    <property type="entry name" value="FAD/NAD(P)-binding domain"/>
    <property type="match status" value="1"/>
</dbReference>
<evidence type="ECO:0000256" key="5">
    <source>
        <dbReference type="ARBA" id="ARBA00008310"/>
    </source>
</evidence>
<evidence type="ECO:0000256" key="4">
    <source>
        <dbReference type="ARBA" id="ARBA00004744"/>
    </source>
</evidence>
<sequence length="480" mass="49255">MRRVAVVGGGISGLAAAWELVSHPDAVGSLEVTVFDAAPAVGGKLALATVGGVTLDVGAESMLARRPEGVALATEVGAGDRITHPARVSASIVSGGRRWPMPSGTLMGVPSEIDRVRGLLTDEEADRAAAERISPVHGDVSVGDLVDARLGRAVTDKLVEPLLAGVYAGHSREISAELAVPALAAAAREGRSLVATARVAAKAASATATTDTPAPVFASLVGGLGTLPGLVVDALRAKGVEVRTSTTVRRLTRRGDELVLVTGPTTDEVDHVVDAVVLATPAAATSRLLRKEAPGAATALAGIRYASLALVTLALEGKPTDLLEGSGFLVPPTEPLTIKASTFSSVKWPWLAQAHPGRTVLRASVGRAREEHVLQRSDAELVDVALGDIATVLGRRLPEPVDVHVQRWGGALPQYEVGHRQRVEVARAPLPGVHVCGAAYDGVGIPACVASGRAAARAVLEQLAAPGEAVREQPGPLGMM</sequence>
<organism evidence="14 15">
    <name type="scientific">Terracoccus luteus</name>
    <dbReference type="NCBI Taxonomy" id="53356"/>
    <lineage>
        <taxon>Bacteria</taxon>
        <taxon>Bacillati</taxon>
        <taxon>Actinomycetota</taxon>
        <taxon>Actinomycetes</taxon>
        <taxon>Micrococcales</taxon>
        <taxon>Intrasporangiaceae</taxon>
        <taxon>Terracoccus</taxon>
    </lineage>
</organism>
<gene>
    <name evidence="14" type="ORF">DFJ68_1299</name>
</gene>
<reference evidence="14 15" key="1">
    <citation type="submission" date="2018-10" db="EMBL/GenBank/DDBJ databases">
        <title>Sequencing the genomes of 1000 actinobacteria strains.</title>
        <authorList>
            <person name="Klenk H.-P."/>
        </authorList>
    </citation>
    <scope>NUCLEOTIDE SEQUENCE [LARGE SCALE GENOMIC DNA]</scope>
    <source>
        <strain evidence="14 15">DSM 44267</strain>
    </source>
</reference>
<dbReference type="InterPro" id="IPR002937">
    <property type="entry name" value="Amino_oxidase"/>
</dbReference>
<dbReference type="AlphaFoldDB" id="A0A495XTK3"/>
<dbReference type="OrthoDB" id="3450553at2"/>
<evidence type="ECO:0000256" key="6">
    <source>
        <dbReference type="ARBA" id="ARBA00012402"/>
    </source>
</evidence>
<evidence type="ECO:0000256" key="10">
    <source>
        <dbReference type="ARBA" id="ARBA00023002"/>
    </source>
</evidence>
<keyword evidence="15" id="KW-1185">Reference proteome</keyword>
<comment type="caution">
    <text evidence="14">The sequence shown here is derived from an EMBL/GenBank/DDBJ whole genome shotgun (WGS) entry which is preliminary data.</text>
</comment>
<dbReference type="UniPathway" id="UPA00252"/>
<dbReference type="InterPro" id="IPR004572">
    <property type="entry name" value="Protoporphyrinogen_oxidase"/>
</dbReference>
<dbReference type="NCBIfam" id="TIGR00562">
    <property type="entry name" value="proto_IX_ox"/>
    <property type="match status" value="1"/>
</dbReference>
<evidence type="ECO:0000256" key="11">
    <source>
        <dbReference type="ARBA" id="ARBA00023133"/>
    </source>
</evidence>
<evidence type="ECO:0000256" key="12">
    <source>
        <dbReference type="RuleBase" id="RU364052"/>
    </source>
</evidence>
<keyword evidence="11 12" id="KW-0350">Heme biosynthesis</keyword>
<keyword evidence="9 12" id="KW-0274">FAD</keyword>
<accession>A0A495XTK3</accession>
<evidence type="ECO:0000313" key="15">
    <source>
        <dbReference type="Proteomes" id="UP000278440"/>
    </source>
</evidence>
<comment type="function">
    <text evidence="3 12">Involved in coproporphyrin-dependent heme b biosynthesis. Catalyzes the oxidation of coproporphyrinogen III to coproporphyrin III.</text>
</comment>
<dbReference type="Gene3D" id="1.10.3110.10">
    <property type="entry name" value="protoporphyrinogen ix oxidase, domain 3"/>
    <property type="match status" value="1"/>
</dbReference>
<name>A0A495XTK3_9MICO</name>
<dbReference type="Gene3D" id="3.90.660.20">
    <property type="entry name" value="Protoporphyrinogen oxidase, mitochondrial, domain 2"/>
    <property type="match status" value="1"/>
</dbReference>
<comment type="cofactor">
    <cofactor evidence="2 12">
        <name>FAD</name>
        <dbReference type="ChEBI" id="CHEBI:57692"/>
    </cofactor>
</comment>
<dbReference type="GO" id="GO:0006783">
    <property type="term" value="P:heme biosynthetic process"/>
    <property type="evidence" value="ECO:0007669"/>
    <property type="project" value="UniProtKB-UniRule"/>
</dbReference>
<comment type="similarity">
    <text evidence="5 12">Belongs to the protoporphyrinogen/coproporphyrinogen oxidase family. Coproporphyrinogen III oxidase subfamily.</text>
</comment>
<dbReference type="InterPro" id="IPR036188">
    <property type="entry name" value="FAD/NAD-bd_sf"/>
</dbReference>
<evidence type="ECO:0000256" key="8">
    <source>
        <dbReference type="ARBA" id="ARBA00022630"/>
    </source>
</evidence>
<keyword evidence="8 12" id="KW-0285">Flavoprotein</keyword>
<dbReference type="InterPro" id="IPR050464">
    <property type="entry name" value="Zeta_carotene_desat/Oxidored"/>
</dbReference>
<keyword evidence="12" id="KW-0963">Cytoplasm</keyword>
<evidence type="ECO:0000256" key="9">
    <source>
        <dbReference type="ARBA" id="ARBA00022827"/>
    </source>
</evidence>
<dbReference type="PANTHER" id="PTHR42923">
    <property type="entry name" value="PROTOPORPHYRINOGEN OXIDASE"/>
    <property type="match status" value="1"/>
</dbReference>
<evidence type="ECO:0000313" key="14">
    <source>
        <dbReference type="EMBL" id="RKT77871.1"/>
    </source>
</evidence>
<dbReference type="Proteomes" id="UP000278440">
    <property type="component" value="Unassembled WGS sequence"/>
</dbReference>
<evidence type="ECO:0000259" key="13">
    <source>
        <dbReference type="Pfam" id="PF01593"/>
    </source>
</evidence>
<keyword evidence="10 12" id="KW-0560">Oxidoreductase</keyword>
<dbReference type="EMBL" id="RBXT01000001">
    <property type="protein sequence ID" value="RKT77871.1"/>
    <property type="molecule type" value="Genomic_DNA"/>
</dbReference>
<dbReference type="PANTHER" id="PTHR42923:SF3">
    <property type="entry name" value="PROTOPORPHYRINOGEN OXIDASE"/>
    <property type="match status" value="1"/>
</dbReference>
<feature type="domain" description="Amine oxidase" evidence="13">
    <location>
        <begin position="11"/>
        <end position="460"/>
    </location>
</feature>
<comment type="catalytic activity">
    <reaction evidence="1">
        <text>coproporphyrinogen III + 3 O2 = coproporphyrin III + 3 H2O2</text>
        <dbReference type="Rhea" id="RHEA:43436"/>
        <dbReference type="ChEBI" id="CHEBI:15379"/>
        <dbReference type="ChEBI" id="CHEBI:16240"/>
        <dbReference type="ChEBI" id="CHEBI:57309"/>
        <dbReference type="ChEBI" id="CHEBI:131725"/>
        <dbReference type="EC" id="1.3.3.15"/>
    </reaction>
    <physiologicalReaction direction="left-to-right" evidence="1">
        <dbReference type="Rhea" id="RHEA:43437"/>
    </physiologicalReaction>
</comment>
<comment type="subcellular location">
    <subcellularLocation>
        <location evidence="12">Cytoplasm</location>
    </subcellularLocation>
</comment>
<evidence type="ECO:0000256" key="3">
    <source>
        <dbReference type="ARBA" id="ARBA00002185"/>
    </source>
</evidence>
<dbReference type="Pfam" id="PF01593">
    <property type="entry name" value="Amino_oxidase"/>
    <property type="match status" value="1"/>
</dbReference>
<proteinExistence type="inferred from homology"/>
<dbReference type="GO" id="GO:0004729">
    <property type="term" value="F:oxygen-dependent protoporphyrinogen oxidase activity"/>
    <property type="evidence" value="ECO:0007669"/>
    <property type="project" value="UniProtKB-UniRule"/>
</dbReference>
<protein>
    <recommendedName>
        <fullName evidence="7 12">Coproporphyrinogen III oxidase</fullName>
        <ecNumber evidence="6 12">1.3.3.15</ecNumber>
    </recommendedName>
</protein>
<dbReference type="SUPFAM" id="SSF54373">
    <property type="entry name" value="FAD-linked reductases, C-terminal domain"/>
    <property type="match status" value="1"/>
</dbReference>
<dbReference type="GO" id="GO:0005737">
    <property type="term" value="C:cytoplasm"/>
    <property type="evidence" value="ECO:0007669"/>
    <property type="project" value="UniProtKB-SubCell"/>
</dbReference>
<dbReference type="SUPFAM" id="SSF51905">
    <property type="entry name" value="FAD/NAD(P)-binding domain"/>
    <property type="match status" value="1"/>
</dbReference>
<evidence type="ECO:0000256" key="2">
    <source>
        <dbReference type="ARBA" id="ARBA00001974"/>
    </source>
</evidence>
<dbReference type="RefSeq" id="WP_121032005.1">
    <property type="nucleotide sequence ID" value="NZ_RBXT01000001.1"/>
</dbReference>
<comment type="pathway">
    <text evidence="4 12">Porphyrin-containing compound metabolism; protoheme biosynthesis.</text>
</comment>
<evidence type="ECO:0000256" key="1">
    <source>
        <dbReference type="ARBA" id="ARBA00001755"/>
    </source>
</evidence>
<dbReference type="EC" id="1.3.3.15" evidence="6 12"/>
<evidence type="ECO:0000256" key="7">
    <source>
        <dbReference type="ARBA" id="ARBA00019046"/>
    </source>
</evidence>